<organism evidence="1 2">
    <name type="scientific">Terrihabitans rhizophilus</name>
    <dbReference type="NCBI Taxonomy" id="3092662"/>
    <lineage>
        <taxon>Bacteria</taxon>
        <taxon>Pseudomonadati</taxon>
        <taxon>Pseudomonadota</taxon>
        <taxon>Alphaproteobacteria</taxon>
        <taxon>Hyphomicrobiales</taxon>
        <taxon>Terrihabitans</taxon>
    </lineage>
</organism>
<sequence length="154" mass="17468">MASFAVGGYLFFQRAYEESYRAAIPSAYGLGKRFWRSDITFNPFQGCGIGVFDLDPRTIETIKRGGLAYLLSLPKRTARERWEGTPAPEHWIDNEIGEGDGWCYEGLDTQIFAKLKAAASRGGSYYTVEQVWHDRSSPLLLVMPEDGLIAYRWQ</sequence>
<evidence type="ECO:0000313" key="1">
    <source>
        <dbReference type="EMBL" id="MDX6807666.1"/>
    </source>
</evidence>
<dbReference type="EMBL" id="JAXAFJ010000018">
    <property type="protein sequence ID" value="MDX6807666.1"/>
    <property type="molecule type" value="Genomic_DNA"/>
</dbReference>
<accession>A0ABU4RS39</accession>
<evidence type="ECO:0000313" key="2">
    <source>
        <dbReference type="Proteomes" id="UP001274321"/>
    </source>
</evidence>
<gene>
    <name evidence="1" type="ORF">SCD90_16550</name>
</gene>
<reference evidence="1 2" key="1">
    <citation type="submission" date="2023-11" db="EMBL/GenBank/DDBJ databases">
        <authorList>
            <person name="Bao R."/>
        </authorList>
    </citation>
    <scope>NUCLEOTIDE SEQUENCE [LARGE SCALE GENOMIC DNA]</scope>
    <source>
        <strain evidence="1 2">PJ23</strain>
    </source>
</reference>
<keyword evidence="2" id="KW-1185">Reference proteome</keyword>
<protein>
    <submittedName>
        <fullName evidence="1">Uncharacterized protein</fullName>
    </submittedName>
</protein>
<dbReference type="Proteomes" id="UP001274321">
    <property type="component" value="Unassembled WGS sequence"/>
</dbReference>
<comment type="caution">
    <text evidence="1">The sequence shown here is derived from an EMBL/GenBank/DDBJ whole genome shotgun (WGS) entry which is preliminary data.</text>
</comment>
<name>A0ABU4RS39_9HYPH</name>
<proteinExistence type="predicted"/>